<dbReference type="GO" id="GO:0016491">
    <property type="term" value="F:oxidoreductase activity"/>
    <property type="evidence" value="ECO:0007669"/>
    <property type="project" value="UniProtKB-KW"/>
</dbReference>
<evidence type="ECO:0000256" key="2">
    <source>
        <dbReference type="ARBA" id="ARBA00023002"/>
    </source>
</evidence>
<dbReference type="Gene3D" id="3.30.1370.60">
    <property type="entry name" value="Hypothetical oxidoreductase yiak, domain 2"/>
    <property type="match status" value="1"/>
</dbReference>
<dbReference type="EMBL" id="CAACXN010000015">
    <property type="protein sequence ID" value="VEW13712.1"/>
    <property type="molecule type" value="Genomic_DNA"/>
</dbReference>
<dbReference type="AlphaFoldDB" id="A0A449D8C0"/>
<dbReference type="RefSeq" id="WP_144589139.1">
    <property type="nucleotide sequence ID" value="NZ_CAACXN010000015.1"/>
</dbReference>
<dbReference type="PANTHER" id="PTHR11091:SF0">
    <property type="entry name" value="MALATE DEHYDROGENASE"/>
    <property type="match status" value="1"/>
</dbReference>
<dbReference type="Pfam" id="PF02615">
    <property type="entry name" value="Ldh_2"/>
    <property type="match status" value="1"/>
</dbReference>
<evidence type="ECO:0000313" key="3">
    <source>
        <dbReference type="EMBL" id="VEW13712.1"/>
    </source>
</evidence>
<proteinExistence type="inferred from homology"/>
<dbReference type="InterPro" id="IPR043143">
    <property type="entry name" value="Mal/L-sulf/L-lact_DH-like_NADP"/>
</dbReference>
<dbReference type="InterPro" id="IPR003767">
    <property type="entry name" value="Malate/L-lactate_DH-like"/>
</dbReference>
<dbReference type="EC" id="1.1.1.-" evidence="3"/>
<dbReference type="SUPFAM" id="SSF89733">
    <property type="entry name" value="L-sulfolactate dehydrogenase-like"/>
    <property type="match status" value="1"/>
</dbReference>
<dbReference type="Gene3D" id="1.10.1530.10">
    <property type="match status" value="1"/>
</dbReference>
<keyword evidence="2 3" id="KW-0560">Oxidoreductase</keyword>
<name>A0A449D8C0_9MICO</name>
<accession>A0A449D8C0</accession>
<reference evidence="3 4" key="1">
    <citation type="submission" date="2019-02" db="EMBL/GenBank/DDBJ databases">
        <authorList>
            <consortium name="Pathogen Informatics"/>
        </authorList>
    </citation>
    <scope>NUCLEOTIDE SEQUENCE [LARGE SCALE GENOMIC DNA]</scope>
    <source>
        <strain evidence="3 4">3012STDY7078520</strain>
    </source>
</reference>
<gene>
    <name evidence="3" type="primary">ybiC</name>
    <name evidence="3" type="ORF">NCTC12391_01920</name>
</gene>
<dbReference type="Proteomes" id="UP000386281">
    <property type="component" value="Unassembled WGS sequence"/>
</dbReference>
<comment type="similarity">
    <text evidence="1">Belongs to the LDH2/MDH2 oxidoreductase family.</text>
</comment>
<protein>
    <submittedName>
        <fullName evidence="3">Uncharacterized oxidoreductase ybiC</fullName>
        <ecNumber evidence="3">1.1.1.-</ecNumber>
    </submittedName>
</protein>
<sequence length="341" mass="34601">MMRLSVDSLRTFGAAALASCGVPDTDAALTARSLVQADQRGIASHGLLRLPLYVRALESGGIASRPELAFVRDTGATAVLDGGSGLGQVVMQTAVDWSLDRTRMHGVSAIAVENSSHYGAGAFWTDQLAAAGLFAVLTSTTGPTVAVHGGSAKVIGTNPLTMTAPSAGENPMTLDMATSAGAFGKVIAARKAGRPIPAGWAVDAEGRETTDADAAAAGSLLAFGGHKGSGLAVLLEAFAGGLSSATFAYETQDIWDNPASKMNNGHLLIALDAAAFNGRTTAEAKVSALGNAIGASGDGVRLPGQIEYANEERSADALDLEDSTAEALLRVADDLGLPRPQ</sequence>
<dbReference type="PANTHER" id="PTHR11091">
    <property type="entry name" value="OXIDOREDUCTASE-RELATED"/>
    <property type="match status" value="1"/>
</dbReference>
<evidence type="ECO:0000313" key="4">
    <source>
        <dbReference type="Proteomes" id="UP000386281"/>
    </source>
</evidence>
<dbReference type="InterPro" id="IPR036111">
    <property type="entry name" value="Mal/L-sulfo/L-lacto_DH-like_sf"/>
</dbReference>
<organism evidence="3 4">
    <name type="scientific">Brevibacterium casei</name>
    <dbReference type="NCBI Taxonomy" id="33889"/>
    <lineage>
        <taxon>Bacteria</taxon>
        <taxon>Bacillati</taxon>
        <taxon>Actinomycetota</taxon>
        <taxon>Actinomycetes</taxon>
        <taxon>Micrococcales</taxon>
        <taxon>Brevibacteriaceae</taxon>
        <taxon>Brevibacterium</taxon>
    </lineage>
</organism>
<dbReference type="InterPro" id="IPR043144">
    <property type="entry name" value="Mal/L-sulf/L-lact_DH-like_ah"/>
</dbReference>
<evidence type="ECO:0000256" key="1">
    <source>
        <dbReference type="ARBA" id="ARBA00006056"/>
    </source>
</evidence>